<reference evidence="6 7" key="1">
    <citation type="journal article" date="2020" name="IScience">
        <title>Genome Sequencing of the Endangered Kingdonia uniflora (Circaeasteraceae, Ranunculales) Reveals Potential Mechanisms of Evolutionary Specialization.</title>
        <authorList>
            <person name="Sun Y."/>
            <person name="Deng T."/>
            <person name="Zhang A."/>
            <person name="Moore M.J."/>
            <person name="Landis J.B."/>
            <person name="Lin N."/>
            <person name="Zhang H."/>
            <person name="Zhang X."/>
            <person name="Huang J."/>
            <person name="Zhang X."/>
            <person name="Sun H."/>
            <person name="Wang H."/>
        </authorList>
    </citation>
    <scope>NUCLEOTIDE SEQUENCE [LARGE SCALE GENOMIC DNA]</scope>
    <source>
        <strain evidence="6">TB1705</strain>
        <tissue evidence="6">Leaf</tissue>
    </source>
</reference>
<evidence type="ECO:0000313" key="7">
    <source>
        <dbReference type="Proteomes" id="UP000541444"/>
    </source>
</evidence>
<evidence type="ECO:0000256" key="1">
    <source>
        <dbReference type="ARBA" id="ARBA00004167"/>
    </source>
</evidence>
<feature type="chain" id="PRO_5029879047" description="Wall-associated receptor kinase galacturonan-binding domain-containing protein" evidence="4">
    <location>
        <begin position="21"/>
        <end position="323"/>
    </location>
</feature>
<feature type="domain" description="Wall-associated receptor kinase galacturonan-binding" evidence="5">
    <location>
        <begin position="25"/>
        <end position="86"/>
    </location>
</feature>
<evidence type="ECO:0000256" key="2">
    <source>
        <dbReference type="ARBA" id="ARBA00022729"/>
    </source>
</evidence>
<dbReference type="OrthoDB" id="1857727at2759"/>
<dbReference type="InterPro" id="IPR025287">
    <property type="entry name" value="WAK_GUB"/>
</dbReference>
<organism evidence="6 7">
    <name type="scientific">Kingdonia uniflora</name>
    <dbReference type="NCBI Taxonomy" id="39325"/>
    <lineage>
        <taxon>Eukaryota</taxon>
        <taxon>Viridiplantae</taxon>
        <taxon>Streptophyta</taxon>
        <taxon>Embryophyta</taxon>
        <taxon>Tracheophyta</taxon>
        <taxon>Spermatophyta</taxon>
        <taxon>Magnoliopsida</taxon>
        <taxon>Ranunculales</taxon>
        <taxon>Circaeasteraceae</taxon>
        <taxon>Kingdonia</taxon>
    </lineage>
</organism>
<gene>
    <name evidence="6" type="ORF">GIB67_026967</name>
</gene>
<name>A0A7J7P210_9MAGN</name>
<proteinExistence type="predicted"/>
<protein>
    <recommendedName>
        <fullName evidence="5">Wall-associated receptor kinase galacturonan-binding domain-containing protein</fullName>
    </recommendedName>
</protein>
<accession>A0A7J7P210</accession>
<dbReference type="PANTHER" id="PTHR33355">
    <property type="entry name" value="WALL-ASSOCIATED RECEPTOR KINASE CARBOXY-TERMINAL PROTEIN-RELATED"/>
    <property type="match status" value="1"/>
</dbReference>
<dbReference type="GO" id="GO:0016020">
    <property type="term" value="C:membrane"/>
    <property type="evidence" value="ECO:0007669"/>
    <property type="project" value="UniProtKB-SubCell"/>
</dbReference>
<dbReference type="EMBL" id="JACGCM010000347">
    <property type="protein sequence ID" value="KAF6173272.1"/>
    <property type="molecule type" value="Genomic_DNA"/>
</dbReference>
<evidence type="ECO:0000259" key="5">
    <source>
        <dbReference type="Pfam" id="PF13947"/>
    </source>
</evidence>
<keyword evidence="2 4" id="KW-0732">Signal</keyword>
<comment type="subcellular location">
    <subcellularLocation>
        <location evidence="1">Membrane</location>
        <topology evidence="1">Single-pass membrane protein</topology>
    </subcellularLocation>
</comment>
<evidence type="ECO:0000256" key="3">
    <source>
        <dbReference type="SAM" id="Phobius"/>
    </source>
</evidence>
<dbReference type="AlphaFoldDB" id="A0A7J7P210"/>
<feature type="signal peptide" evidence="4">
    <location>
        <begin position="1"/>
        <end position="20"/>
    </location>
</feature>
<keyword evidence="7" id="KW-1185">Reference proteome</keyword>
<comment type="caution">
    <text evidence="6">The sequence shown here is derived from an EMBL/GenBank/DDBJ whole genome shotgun (WGS) entry which is preliminary data.</text>
</comment>
<keyword evidence="3" id="KW-0812">Transmembrane</keyword>
<feature type="transmembrane region" description="Helical" evidence="3">
    <location>
        <begin position="277"/>
        <end position="302"/>
    </location>
</feature>
<dbReference type="Pfam" id="PF13947">
    <property type="entry name" value="GUB_WAK_bind"/>
    <property type="match status" value="1"/>
</dbReference>
<dbReference type="PANTHER" id="PTHR33355:SF5">
    <property type="entry name" value="F12F1.23 PROTEIN"/>
    <property type="match status" value="1"/>
</dbReference>
<keyword evidence="3" id="KW-1133">Transmembrane helix</keyword>
<dbReference type="GO" id="GO:0030247">
    <property type="term" value="F:polysaccharide binding"/>
    <property type="evidence" value="ECO:0007669"/>
    <property type="project" value="InterPro"/>
</dbReference>
<evidence type="ECO:0000313" key="6">
    <source>
        <dbReference type="EMBL" id="KAF6173272.1"/>
    </source>
</evidence>
<dbReference type="Proteomes" id="UP000541444">
    <property type="component" value="Unassembled WGS sequence"/>
</dbReference>
<evidence type="ECO:0000256" key="4">
    <source>
        <dbReference type="SAM" id="SignalP"/>
    </source>
</evidence>
<keyword evidence="3" id="KW-0472">Membrane</keyword>
<sequence length="323" mass="35867">MATYLILAYIFLCLLGFSFAQSSLCKTSCGDIPINYPFSIEDGCGSPYYRHLLICSNFGELQLRTPSGRYPVLNITYSDPHIIVSDPFMWNCKDGDNFRPTRPFSLDTSTHLSLSSQNNYLFFNCNKNDVRVEPKPSFCEQFPDRCDSSCDSASYLCRNLPDCPLALDNYGRSSCCSYYPKAAESLRLMLRYCVSYTSVYWKRVGAMAPYDQVPEYGIRVNFDIPVTTSCLQCQDSSRGKGTCGFDTKTQTFLCLCKEGNATTTCTDNGISRHHRGIGVIAGTTTAVSVAGVVGVGAGVWYIRKVRSKAPVTCGVQSNENRLF</sequence>